<gene>
    <name evidence="7" type="ORF">KP79_PYT16406</name>
</gene>
<keyword evidence="8" id="KW-1185">Reference proteome</keyword>
<feature type="chain" id="PRO_5013030052" description="Kazal-like domain-containing protein" evidence="5">
    <location>
        <begin position="17"/>
        <end position="124"/>
    </location>
</feature>
<organism evidence="7 8">
    <name type="scientific">Mizuhopecten yessoensis</name>
    <name type="common">Japanese scallop</name>
    <name type="synonym">Patinopecten yessoensis</name>
    <dbReference type="NCBI Taxonomy" id="6573"/>
    <lineage>
        <taxon>Eukaryota</taxon>
        <taxon>Metazoa</taxon>
        <taxon>Spiralia</taxon>
        <taxon>Lophotrochozoa</taxon>
        <taxon>Mollusca</taxon>
        <taxon>Bivalvia</taxon>
        <taxon>Autobranchia</taxon>
        <taxon>Pteriomorphia</taxon>
        <taxon>Pectinida</taxon>
        <taxon>Pectinoidea</taxon>
        <taxon>Pectinidae</taxon>
        <taxon>Mizuhopecten</taxon>
    </lineage>
</organism>
<dbReference type="GO" id="GO:0005576">
    <property type="term" value="C:extracellular region"/>
    <property type="evidence" value="ECO:0007669"/>
    <property type="project" value="UniProtKB-SubCell"/>
</dbReference>
<dbReference type="OrthoDB" id="126772at2759"/>
<name>A0A210Q0I5_MIZYE</name>
<dbReference type="GO" id="GO:0030414">
    <property type="term" value="F:peptidase inhibitor activity"/>
    <property type="evidence" value="ECO:0007669"/>
    <property type="project" value="UniProtKB-KW"/>
</dbReference>
<keyword evidence="3" id="KW-0646">Protease inhibitor</keyword>
<dbReference type="Gene3D" id="3.30.60.30">
    <property type="match status" value="2"/>
</dbReference>
<dbReference type="AlphaFoldDB" id="A0A210Q0I5"/>
<comment type="subcellular location">
    <subcellularLocation>
        <location evidence="1">Secreted</location>
    </subcellularLocation>
</comment>
<comment type="caution">
    <text evidence="7">The sequence shown here is derived from an EMBL/GenBank/DDBJ whole genome shotgun (WGS) entry which is preliminary data.</text>
</comment>
<feature type="domain" description="Kazal-like" evidence="6">
    <location>
        <begin position="22"/>
        <end position="78"/>
    </location>
</feature>
<feature type="signal peptide" evidence="5">
    <location>
        <begin position="1"/>
        <end position="16"/>
    </location>
</feature>
<evidence type="ECO:0000313" key="8">
    <source>
        <dbReference type="Proteomes" id="UP000242188"/>
    </source>
</evidence>
<accession>A0A210Q0I5</accession>
<dbReference type="PROSITE" id="PS51465">
    <property type="entry name" value="KAZAL_2"/>
    <property type="match status" value="2"/>
</dbReference>
<evidence type="ECO:0000256" key="3">
    <source>
        <dbReference type="ARBA" id="ARBA00022690"/>
    </source>
</evidence>
<dbReference type="EMBL" id="NEDP02005302">
    <property type="protein sequence ID" value="OWF42232.1"/>
    <property type="molecule type" value="Genomic_DNA"/>
</dbReference>
<evidence type="ECO:0000256" key="4">
    <source>
        <dbReference type="ARBA" id="ARBA00023157"/>
    </source>
</evidence>
<feature type="domain" description="Kazal-like" evidence="6">
    <location>
        <begin position="92"/>
        <end position="124"/>
    </location>
</feature>
<dbReference type="Pfam" id="PF00050">
    <property type="entry name" value="Kazal_1"/>
    <property type="match status" value="1"/>
</dbReference>
<evidence type="ECO:0000256" key="2">
    <source>
        <dbReference type="ARBA" id="ARBA00022525"/>
    </source>
</evidence>
<proteinExistence type="predicted"/>
<evidence type="ECO:0000256" key="5">
    <source>
        <dbReference type="SAM" id="SignalP"/>
    </source>
</evidence>
<evidence type="ECO:0000256" key="1">
    <source>
        <dbReference type="ARBA" id="ARBA00004613"/>
    </source>
</evidence>
<dbReference type="InterPro" id="IPR036058">
    <property type="entry name" value="Kazal_dom_sf"/>
</dbReference>
<keyword evidence="5" id="KW-0732">Signal</keyword>
<evidence type="ECO:0000313" key="7">
    <source>
        <dbReference type="EMBL" id="OWF42232.1"/>
    </source>
</evidence>
<dbReference type="Proteomes" id="UP000242188">
    <property type="component" value="Unassembled WGS sequence"/>
</dbReference>
<dbReference type="CDD" id="cd00104">
    <property type="entry name" value="KAZAL_FS"/>
    <property type="match status" value="2"/>
</dbReference>
<keyword evidence="4" id="KW-1015">Disulfide bond</keyword>
<sequence>MFGPFVLVFVALSVIAIDEGDKRSSWYCSSIRHRACYPYGEHLMCGTDNYTYYNRCEFTKSHCLNNHIHVVHEGSCNGQSHLTSNLTSGELLLLQFMCEDITGHRCEEDFDQVCGSNGVTYMNE</sequence>
<evidence type="ECO:0000259" key="6">
    <source>
        <dbReference type="PROSITE" id="PS51465"/>
    </source>
</evidence>
<dbReference type="InterPro" id="IPR002350">
    <property type="entry name" value="Kazal_dom"/>
</dbReference>
<dbReference type="SUPFAM" id="SSF100895">
    <property type="entry name" value="Kazal-type serine protease inhibitors"/>
    <property type="match status" value="2"/>
</dbReference>
<protein>
    <recommendedName>
        <fullName evidence="6">Kazal-like domain-containing protein</fullName>
    </recommendedName>
</protein>
<dbReference type="Pfam" id="PF07648">
    <property type="entry name" value="Kazal_2"/>
    <property type="match status" value="1"/>
</dbReference>
<reference evidence="7 8" key="1">
    <citation type="journal article" date="2017" name="Nat. Ecol. Evol.">
        <title>Scallop genome provides insights into evolution of bilaterian karyotype and development.</title>
        <authorList>
            <person name="Wang S."/>
            <person name="Zhang J."/>
            <person name="Jiao W."/>
            <person name="Li J."/>
            <person name="Xun X."/>
            <person name="Sun Y."/>
            <person name="Guo X."/>
            <person name="Huan P."/>
            <person name="Dong B."/>
            <person name="Zhang L."/>
            <person name="Hu X."/>
            <person name="Sun X."/>
            <person name="Wang J."/>
            <person name="Zhao C."/>
            <person name="Wang Y."/>
            <person name="Wang D."/>
            <person name="Huang X."/>
            <person name="Wang R."/>
            <person name="Lv J."/>
            <person name="Li Y."/>
            <person name="Zhang Z."/>
            <person name="Liu B."/>
            <person name="Lu W."/>
            <person name="Hui Y."/>
            <person name="Liang J."/>
            <person name="Zhou Z."/>
            <person name="Hou R."/>
            <person name="Li X."/>
            <person name="Liu Y."/>
            <person name="Li H."/>
            <person name="Ning X."/>
            <person name="Lin Y."/>
            <person name="Zhao L."/>
            <person name="Xing Q."/>
            <person name="Dou J."/>
            <person name="Li Y."/>
            <person name="Mao J."/>
            <person name="Guo H."/>
            <person name="Dou H."/>
            <person name="Li T."/>
            <person name="Mu C."/>
            <person name="Jiang W."/>
            <person name="Fu Q."/>
            <person name="Fu X."/>
            <person name="Miao Y."/>
            <person name="Liu J."/>
            <person name="Yu Q."/>
            <person name="Li R."/>
            <person name="Liao H."/>
            <person name="Li X."/>
            <person name="Kong Y."/>
            <person name="Jiang Z."/>
            <person name="Chourrout D."/>
            <person name="Li R."/>
            <person name="Bao Z."/>
        </authorList>
    </citation>
    <scope>NUCLEOTIDE SEQUENCE [LARGE SCALE GENOMIC DNA]</scope>
    <source>
        <strain evidence="7 8">PY_sf001</strain>
    </source>
</reference>
<dbReference type="PANTHER" id="PTHR21312:SF28">
    <property type="entry name" value="OVOINHIBITOR-RELATED"/>
    <property type="match status" value="1"/>
</dbReference>
<dbReference type="PANTHER" id="PTHR21312">
    <property type="entry name" value="SERINE PROTEASE INHIBITOR"/>
    <property type="match status" value="1"/>
</dbReference>
<keyword evidence="2" id="KW-0964">Secreted</keyword>